<dbReference type="InterPro" id="IPR029063">
    <property type="entry name" value="SAM-dependent_MTases_sf"/>
</dbReference>
<evidence type="ECO:0000313" key="5">
    <source>
        <dbReference type="Proteomes" id="UP000825679"/>
    </source>
</evidence>
<reference evidence="4 5" key="1">
    <citation type="submission" date="2021-08" db="EMBL/GenBank/DDBJ databases">
        <title>complete genome sequencing of Deefgea sp. D25.</title>
        <authorList>
            <person name="Bae J.-W."/>
            <person name="Gim D.-H."/>
        </authorList>
    </citation>
    <scope>NUCLEOTIDE SEQUENCE [LARGE SCALE GENOMIC DNA]</scope>
    <source>
        <strain evidence="4 5">D25</strain>
    </source>
</reference>
<dbReference type="SUPFAM" id="SSF53335">
    <property type="entry name" value="S-adenosyl-L-methionine-dependent methyltransferases"/>
    <property type="match status" value="1"/>
</dbReference>
<dbReference type="PANTHER" id="PTHR11579">
    <property type="entry name" value="PROTEIN-L-ISOASPARTATE O-METHYLTRANSFERASE"/>
    <property type="match status" value="1"/>
</dbReference>
<dbReference type="CDD" id="cd02440">
    <property type="entry name" value="AdoMet_MTases"/>
    <property type="match status" value="1"/>
</dbReference>
<gene>
    <name evidence="4" type="ORF">K4H28_02435</name>
</gene>
<name>A0ABX8Z6T1_9NEIS</name>
<protein>
    <recommendedName>
        <fullName evidence="2">Protein-L-isoaspartate O-methyltransferase</fullName>
    </recommendedName>
    <alternativeName>
        <fullName evidence="3">Protein L-isoaspartyl methyltransferase</fullName>
    </alternativeName>
</protein>
<dbReference type="PANTHER" id="PTHR11579:SF18">
    <property type="entry name" value="PROTEIN-L-ISOASPARTATE O-METHYLTRANSFERASE"/>
    <property type="match status" value="1"/>
</dbReference>
<evidence type="ECO:0000256" key="1">
    <source>
        <dbReference type="ARBA" id="ARBA00005369"/>
    </source>
</evidence>
<organism evidence="4 5">
    <name type="scientific">Deefgea tanakiae</name>
    <dbReference type="NCBI Taxonomy" id="2865840"/>
    <lineage>
        <taxon>Bacteria</taxon>
        <taxon>Pseudomonadati</taxon>
        <taxon>Pseudomonadota</taxon>
        <taxon>Betaproteobacteria</taxon>
        <taxon>Neisseriales</taxon>
        <taxon>Chitinibacteraceae</taxon>
        <taxon>Deefgea</taxon>
    </lineage>
</organism>
<dbReference type="Gene3D" id="3.40.50.150">
    <property type="entry name" value="Vaccinia Virus protein VP39"/>
    <property type="match status" value="1"/>
</dbReference>
<sequence>MDWENARYLLVEQQIRPWNVLNPVILERILKTRREDFVPQDKKELAFVDVELPLGNGQLMLAPKVEARFLQEIELKTTDKLLVVGAGAAYMVALAAGLCAQVVSIESDAAQAEFTNAQLKAAGIKNARVEVGDALAKHASGPFDAIIATGSFAAIPVALQSQLAPSGRLIAIVGEEPIMYATLVTADASARQVFDYNLPRLQSETVAFDF</sequence>
<accession>A0ABX8Z6T1</accession>
<dbReference type="EMBL" id="CP081150">
    <property type="protein sequence ID" value="QZA78294.1"/>
    <property type="molecule type" value="Genomic_DNA"/>
</dbReference>
<keyword evidence="5" id="KW-1185">Reference proteome</keyword>
<evidence type="ECO:0000313" key="4">
    <source>
        <dbReference type="EMBL" id="QZA78294.1"/>
    </source>
</evidence>
<comment type="similarity">
    <text evidence="1">Belongs to the methyltransferase superfamily. L-isoaspartyl/D-aspartyl protein methyltransferase family.</text>
</comment>
<dbReference type="RefSeq" id="WP_221006760.1">
    <property type="nucleotide sequence ID" value="NZ_CP081150.1"/>
</dbReference>
<evidence type="ECO:0000256" key="3">
    <source>
        <dbReference type="ARBA" id="ARBA00030757"/>
    </source>
</evidence>
<proteinExistence type="inferred from homology"/>
<dbReference type="InterPro" id="IPR000682">
    <property type="entry name" value="PCMT"/>
</dbReference>
<dbReference type="Proteomes" id="UP000825679">
    <property type="component" value="Chromosome"/>
</dbReference>
<evidence type="ECO:0000256" key="2">
    <source>
        <dbReference type="ARBA" id="ARBA00013346"/>
    </source>
</evidence>
<dbReference type="Pfam" id="PF01135">
    <property type="entry name" value="PCMT"/>
    <property type="match status" value="1"/>
</dbReference>